<dbReference type="NCBIfam" id="TIGR01470">
    <property type="entry name" value="cysG_Nterm"/>
    <property type="match status" value="1"/>
</dbReference>
<dbReference type="AlphaFoldDB" id="E3DP33"/>
<evidence type="ECO:0000313" key="8">
    <source>
        <dbReference type="Proteomes" id="UP000006866"/>
    </source>
</evidence>
<dbReference type="Gene3D" id="1.10.8.610">
    <property type="entry name" value="SirC, precorrin-2 dehydrogenase, C-terminal helical domain-like"/>
    <property type="match status" value="1"/>
</dbReference>
<dbReference type="eggNOG" id="COG1648">
    <property type="taxonomic scope" value="Bacteria"/>
</dbReference>
<dbReference type="Gene3D" id="3.40.50.720">
    <property type="entry name" value="NAD(P)-binding Rossmann-like Domain"/>
    <property type="match status" value="1"/>
</dbReference>
<dbReference type="GO" id="GO:0004325">
    <property type="term" value="F:ferrochelatase activity"/>
    <property type="evidence" value="ECO:0007669"/>
    <property type="project" value="InterPro"/>
</dbReference>
<reference evidence="7 8" key="2">
    <citation type="journal article" date="2011" name="Stand. Genomic Sci.">
        <title>Complete genome sequence of the extremely halophilic Halanaerobium praevalens type strain (GSL).</title>
        <authorList>
            <person name="Ivanova N."/>
            <person name="Sikorski J."/>
            <person name="Chertkov O."/>
            <person name="Nolan M."/>
            <person name="Lucas S."/>
            <person name="Hammon N."/>
            <person name="Deshpande S."/>
            <person name="Cheng J.F."/>
            <person name="Tapia R."/>
            <person name="Han C."/>
            <person name="Goodwin L."/>
            <person name="Pitluck S."/>
            <person name="Huntemann M."/>
            <person name="Liolios K."/>
            <person name="Pagani I."/>
            <person name="Mavromatis K."/>
            <person name="Ovchinikova G."/>
            <person name="Pati A."/>
            <person name="Chen A."/>
            <person name="Palaniappan K."/>
            <person name="Land M."/>
            <person name="Hauser L."/>
            <person name="Brambilla E.M."/>
            <person name="Kannan K.P."/>
            <person name="Rohde M."/>
            <person name="Tindall B.J."/>
            <person name="Goker M."/>
            <person name="Detter J.C."/>
            <person name="Woyke T."/>
            <person name="Bristow J."/>
            <person name="Eisen J.A."/>
            <person name="Markowitz V."/>
            <person name="Hugenholtz P."/>
            <person name="Kyrpides N.C."/>
            <person name="Klenk H.P."/>
            <person name="Lapidus A."/>
        </authorList>
    </citation>
    <scope>NUCLEOTIDE SEQUENCE [LARGE SCALE GENOMIC DNA]</scope>
    <source>
        <strain evidence="8">ATCC 33744 / DSM 2228 / GSL</strain>
    </source>
</reference>
<gene>
    <name evidence="7" type="ordered locus">Hprae_1539</name>
</gene>
<evidence type="ECO:0000256" key="5">
    <source>
        <dbReference type="ARBA" id="ARBA00023244"/>
    </source>
</evidence>
<reference evidence="8" key="1">
    <citation type="submission" date="2010-10" db="EMBL/GenBank/DDBJ databases">
        <title>The complete genome of Halanaerobium praevalens DSM 2228.</title>
        <authorList>
            <consortium name="US DOE Joint Genome Institute (JGI-PGF)"/>
            <person name="Lucas S."/>
            <person name="Copeland A."/>
            <person name="Lapidus A."/>
            <person name="Glavina del Rio T."/>
            <person name="Dalin E."/>
            <person name="Tice H."/>
            <person name="Bruce D."/>
            <person name="Goodwin L."/>
            <person name="Pitluck S."/>
            <person name="Kyrpides N."/>
            <person name="Mavromatis K."/>
            <person name="Ivanova N."/>
            <person name="Ovchinnikova G."/>
            <person name="Chertkov O."/>
            <person name="Detter J.C."/>
            <person name="Han C."/>
            <person name="Larimer F."/>
            <person name="Land M."/>
            <person name="Hauser L."/>
            <person name="Markowitz V."/>
            <person name="Cheng J.-F."/>
            <person name="Hugenholtz P."/>
            <person name="Woyke T."/>
            <person name="Wu D."/>
            <person name="Tindall B."/>
            <person name="Pomrenke H.G."/>
            <person name="Brambilla E."/>
            <person name="Klenk H.-P."/>
            <person name="Eisen J.A."/>
        </authorList>
    </citation>
    <scope>NUCLEOTIDE SEQUENCE [LARGE SCALE GENOMIC DNA]</scope>
    <source>
        <strain evidence="8">ATCC 33744 / DSM 2228 / GSL</strain>
    </source>
</reference>
<dbReference type="PANTHER" id="PTHR35330:SF1">
    <property type="entry name" value="SIROHEME BIOSYNTHESIS PROTEIN MET8"/>
    <property type="match status" value="1"/>
</dbReference>
<dbReference type="HOGENOM" id="CLU_011276_8_1_9"/>
<dbReference type="PANTHER" id="PTHR35330">
    <property type="entry name" value="SIROHEME BIOSYNTHESIS PROTEIN MET8"/>
    <property type="match status" value="1"/>
</dbReference>
<dbReference type="SUPFAM" id="SSF51735">
    <property type="entry name" value="NAD(P)-binding Rossmann-fold domains"/>
    <property type="match status" value="1"/>
</dbReference>
<organism evidence="7 8">
    <name type="scientific">Halanaerobium praevalens (strain ATCC 33744 / DSM 2228 / GSL)</name>
    <dbReference type="NCBI Taxonomy" id="572479"/>
    <lineage>
        <taxon>Bacteria</taxon>
        <taxon>Bacillati</taxon>
        <taxon>Bacillota</taxon>
        <taxon>Clostridia</taxon>
        <taxon>Halanaerobiales</taxon>
        <taxon>Halanaerobiaceae</taxon>
        <taxon>Halanaerobium</taxon>
    </lineage>
</organism>
<dbReference type="SUPFAM" id="SSF75615">
    <property type="entry name" value="Siroheme synthase middle domains-like"/>
    <property type="match status" value="1"/>
</dbReference>
<dbReference type="Proteomes" id="UP000006866">
    <property type="component" value="Chromosome"/>
</dbReference>
<protein>
    <recommendedName>
        <fullName evidence="2">precorrin-2 dehydrogenase</fullName>
        <ecNumber evidence="2">1.3.1.76</ecNumber>
    </recommendedName>
</protein>
<comment type="pathway">
    <text evidence="1">Porphyrin-containing compound metabolism; siroheme biosynthesis; sirohydrochlorin from precorrin-2: step 1/1.</text>
</comment>
<accession>E3DP33</accession>
<dbReference type="RefSeq" id="WP_014553689.1">
    <property type="nucleotide sequence ID" value="NC_017455.1"/>
</dbReference>
<evidence type="ECO:0000256" key="1">
    <source>
        <dbReference type="ARBA" id="ARBA00005010"/>
    </source>
</evidence>
<dbReference type="InterPro" id="IPR028161">
    <property type="entry name" value="Met8-like"/>
</dbReference>
<dbReference type="Pfam" id="PF13241">
    <property type="entry name" value="NAD_binding_7"/>
    <property type="match status" value="1"/>
</dbReference>
<dbReference type="InterPro" id="IPR042518">
    <property type="entry name" value="SirC_C"/>
</dbReference>
<keyword evidence="4" id="KW-0520">NAD</keyword>
<dbReference type="GO" id="GO:0019354">
    <property type="term" value="P:siroheme biosynthetic process"/>
    <property type="evidence" value="ECO:0007669"/>
    <property type="project" value="UniProtKB-UniPathway"/>
</dbReference>
<dbReference type="STRING" id="572479.Hprae_1539"/>
<dbReference type="InterPro" id="IPR036291">
    <property type="entry name" value="NAD(P)-bd_dom_sf"/>
</dbReference>
<sequence>MNFYPINLKLEDKKVLIVGAGKVALRKFKRLSTTTAQIKVVSPDFNPGFDPYLAQNRDRYIFLKRKFKKEDLIKQDLIFIATNKTELNKEIAFLAKKQKALINVADNSAKSDFNVPALFKRGDLNLTISSGGNLPALAKNIRKKLENQFGIEYSILLEIMAEKRSMIISEIENSKLRKKIFRELASTSFLTEIRQIIDKEQANLLELKKEDYQQIITNINNLISEKIKEIKIEFDNNY</sequence>
<comment type="catalytic activity">
    <reaction evidence="6">
        <text>precorrin-2 + NAD(+) = sirohydrochlorin + NADH + 2 H(+)</text>
        <dbReference type="Rhea" id="RHEA:15613"/>
        <dbReference type="ChEBI" id="CHEBI:15378"/>
        <dbReference type="ChEBI" id="CHEBI:57540"/>
        <dbReference type="ChEBI" id="CHEBI:57945"/>
        <dbReference type="ChEBI" id="CHEBI:58351"/>
        <dbReference type="ChEBI" id="CHEBI:58827"/>
        <dbReference type="EC" id="1.3.1.76"/>
    </reaction>
</comment>
<proteinExistence type="predicted"/>
<dbReference type="InterPro" id="IPR006367">
    <property type="entry name" value="Sirohaem_synthase_N"/>
</dbReference>
<evidence type="ECO:0000256" key="2">
    <source>
        <dbReference type="ARBA" id="ARBA00012400"/>
    </source>
</evidence>
<evidence type="ECO:0000256" key="3">
    <source>
        <dbReference type="ARBA" id="ARBA00023002"/>
    </source>
</evidence>
<dbReference type="EC" id="1.3.1.76" evidence="2"/>
<dbReference type="EMBL" id="CP002175">
    <property type="protein sequence ID" value="ADO77666.1"/>
    <property type="molecule type" value="Genomic_DNA"/>
</dbReference>
<dbReference type="KEGG" id="hpk:Hprae_1539"/>
<keyword evidence="8" id="KW-1185">Reference proteome</keyword>
<dbReference type="PATRIC" id="fig|572479.3.peg.1559"/>
<name>E3DP33_HALPG</name>
<evidence type="ECO:0000313" key="7">
    <source>
        <dbReference type="EMBL" id="ADO77666.1"/>
    </source>
</evidence>
<dbReference type="UniPathway" id="UPA00262">
    <property type="reaction ID" value="UER00222"/>
</dbReference>
<evidence type="ECO:0000256" key="6">
    <source>
        <dbReference type="ARBA" id="ARBA00047561"/>
    </source>
</evidence>
<evidence type="ECO:0000256" key="4">
    <source>
        <dbReference type="ARBA" id="ARBA00023027"/>
    </source>
</evidence>
<keyword evidence="5" id="KW-0627">Porphyrin biosynthesis</keyword>
<dbReference type="GO" id="GO:0043115">
    <property type="term" value="F:precorrin-2 dehydrogenase activity"/>
    <property type="evidence" value="ECO:0007669"/>
    <property type="project" value="UniProtKB-EC"/>
</dbReference>
<keyword evidence="3" id="KW-0560">Oxidoreductase</keyword>